<feature type="chain" id="PRO_5038609772" evidence="6">
    <location>
        <begin position="23"/>
        <end position="342"/>
    </location>
</feature>
<organism evidence="8 9">
    <name type="scientific">Paenibacillus amylolyticus</name>
    <dbReference type="NCBI Taxonomy" id="1451"/>
    <lineage>
        <taxon>Bacteria</taxon>
        <taxon>Bacillati</taxon>
        <taxon>Bacillota</taxon>
        <taxon>Bacilli</taxon>
        <taxon>Bacillales</taxon>
        <taxon>Paenibacillaceae</taxon>
        <taxon>Paenibacillus</taxon>
    </lineage>
</organism>
<dbReference type="Pfam" id="PF01497">
    <property type="entry name" value="Peripla_BP_2"/>
    <property type="match status" value="1"/>
</dbReference>
<accession>A0A100VR59</accession>
<comment type="caution">
    <text evidence="8">The sequence shown here is derived from an EMBL/GenBank/DDBJ whole genome shotgun (WGS) entry which is preliminary data.</text>
</comment>
<feature type="domain" description="Fe/B12 periplasmic-binding" evidence="7">
    <location>
        <begin position="80"/>
        <end position="337"/>
    </location>
</feature>
<dbReference type="GO" id="GO:1901678">
    <property type="term" value="P:iron coordination entity transport"/>
    <property type="evidence" value="ECO:0007669"/>
    <property type="project" value="UniProtKB-ARBA"/>
</dbReference>
<dbReference type="Gene3D" id="3.40.50.1980">
    <property type="entry name" value="Nitrogenase molybdenum iron protein domain"/>
    <property type="match status" value="2"/>
</dbReference>
<comment type="similarity">
    <text evidence="2">Belongs to the bacterial solute-binding protein 8 family.</text>
</comment>
<name>A0A100VR59_PAEAM</name>
<feature type="region of interest" description="Disordered" evidence="5">
    <location>
        <begin position="31"/>
        <end position="62"/>
    </location>
</feature>
<dbReference type="InterPro" id="IPR002491">
    <property type="entry name" value="ABC_transptr_periplasmic_BD"/>
</dbReference>
<dbReference type="PROSITE" id="PS50983">
    <property type="entry name" value="FE_B12_PBP"/>
    <property type="match status" value="1"/>
</dbReference>
<dbReference type="PROSITE" id="PS51257">
    <property type="entry name" value="PROKAR_LIPOPROTEIN"/>
    <property type="match status" value="1"/>
</dbReference>
<dbReference type="SUPFAM" id="SSF53807">
    <property type="entry name" value="Helical backbone' metal receptor"/>
    <property type="match status" value="1"/>
</dbReference>
<keyword evidence="4 6" id="KW-0732">Signal</keyword>
<gene>
    <name evidence="8" type="ORF">PAHA3_4625</name>
</gene>
<dbReference type="PANTHER" id="PTHR30532">
    <property type="entry name" value="IRON III DICITRATE-BINDING PERIPLASMIC PROTEIN"/>
    <property type="match status" value="1"/>
</dbReference>
<sequence length="342" mass="37833">MFAAKKRFSSLLLMLAIIMILAACSSGTGSTATEQTTAAGTETTTASSETNTDTSSGSDNSNATRIYKSLSGDVEIPAEPKRIVTDMYVSDLLALGVKPVGAVQYYLENPFYADQVAGIESIGDRAAVSMEKVIAMNPDLIITYSDQASEIESYQKIAPTVVIPYGTFTNVYDEIRGFGELMNKSEEAEAWLKTYDERIEAARAKVQTVIKPEETFSIIEVSDKSYYGYGDNFGRGGQAVYRALGLAPLEITKKELMGDTQWKEISREVVGDYAGDHIFLTVGENNKNYQGDSIWQSLPAVKNNQVYELLEDRYWYFDPIAIQGQAEEFADMIVERAEQNRK</sequence>
<evidence type="ECO:0000256" key="5">
    <source>
        <dbReference type="SAM" id="MobiDB-lite"/>
    </source>
</evidence>
<evidence type="ECO:0000256" key="1">
    <source>
        <dbReference type="ARBA" id="ARBA00004196"/>
    </source>
</evidence>
<evidence type="ECO:0000259" key="7">
    <source>
        <dbReference type="PROSITE" id="PS50983"/>
    </source>
</evidence>
<dbReference type="GO" id="GO:0030288">
    <property type="term" value="C:outer membrane-bounded periplasmic space"/>
    <property type="evidence" value="ECO:0007669"/>
    <property type="project" value="TreeGrafter"/>
</dbReference>
<comment type="subcellular location">
    <subcellularLocation>
        <location evidence="1">Cell envelope</location>
    </subcellularLocation>
</comment>
<dbReference type="AlphaFoldDB" id="A0A100VR59"/>
<dbReference type="InterPro" id="IPR051313">
    <property type="entry name" value="Bact_iron-sidero_bind"/>
</dbReference>
<dbReference type="Proteomes" id="UP000069697">
    <property type="component" value="Unassembled WGS sequence"/>
</dbReference>
<evidence type="ECO:0000256" key="3">
    <source>
        <dbReference type="ARBA" id="ARBA00022448"/>
    </source>
</evidence>
<reference evidence="9" key="2">
    <citation type="submission" date="2016-01" db="EMBL/GenBank/DDBJ databases">
        <title>Draft Genome Sequence of Paenibacillus amylolyticus Heshi-A3 that Was Isolated from Fermented Rice Bran with Aging Salted Mackerel, Which Was Named Heshiko as Traditional Fermented Seafood in Japan.</title>
        <authorList>
            <person name="Akuzawa S."/>
            <person name="Nakagawa J."/>
            <person name="Kanekatsu T."/>
            <person name="Kubota E."/>
            <person name="Ohtake R."/>
            <person name="Suzuki T."/>
            <person name="Kanesaki Y."/>
        </authorList>
    </citation>
    <scope>NUCLEOTIDE SEQUENCE [LARGE SCALE GENOMIC DNA]</scope>
    <source>
        <strain evidence="9">Heshi-A3</strain>
    </source>
</reference>
<dbReference type="EMBL" id="BCNV01000005">
    <property type="protein sequence ID" value="GAS84522.1"/>
    <property type="molecule type" value="Genomic_DNA"/>
</dbReference>
<protein>
    <submittedName>
        <fullName evidence="8">ABC transporter</fullName>
    </submittedName>
</protein>
<evidence type="ECO:0000313" key="8">
    <source>
        <dbReference type="EMBL" id="GAS84522.1"/>
    </source>
</evidence>
<evidence type="ECO:0000256" key="6">
    <source>
        <dbReference type="SAM" id="SignalP"/>
    </source>
</evidence>
<dbReference type="PANTHER" id="PTHR30532:SF26">
    <property type="entry name" value="IRON(3+)-HYDROXAMATE-BINDING PROTEIN FHUD"/>
    <property type="match status" value="1"/>
</dbReference>
<evidence type="ECO:0000256" key="2">
    <source>
        <dbReference type="ARBA" id="ARBA00008814"/>
    </source>
</evidence>
<dbReference type="CDD" id="cd01138">
    <property type="entry name" value="FeuA"/>
    <property type="match status" value="1"/>
</dbReference>
<keyword evidence="3" id="KW-0813">Transport</keyword>
<feature type="signal peptide" evidence="6">
    <location>
        <begin position="1"/>
        <end position="22"/>
    </location>
</feature>
<evidence type="ECO:0000313" key="9">
    <source>
        <dbReference type="Proteomes" id="UP000069697"/>
    </source>
</evidence>
<reference evidence="8 9" key="1">
    <citation type="journal article" date="2016" name="Genome Announc.">
        <title>Draft Genome Sequence of Paenibacillus amylolyticus Heshi-A3, Isolated from Fermented Rice Bran in a Japanese Fermented Seafood Dish.</title>
        <authorList>
            <person name="Akuzawa S."/>
            <person name="Nagaoka J."/>
            <person name="Kanekatsu M."/>
            <person name="Kubota E."/>
            <person name="Ohtake R."/>
            <person name="Suzuki T."/>
            <person name="Kanesaki Y."/>
        </authorList>
    </citation>
    <scope>NUCLEOTIDE SEQUENCE [LARGE SCALE GENOMIC DNA]</scope>
    <source>
        <strain evidence="8 9">Heshi-A3</strain>
    </source>
</reference>
<evidence type="ECO:0000256" key="4">
    <source>
        <dbReference type="ARBA" id="ARBA00022729"/>
    </source>
</evidence>
<dbReference type="RefSeq" id="WP_062836898.1">
    <property type="nucleotide sequence ID" value="NZ_BCNV01000005.1"/>
</dbReference>
<proteinExistence type="inferred from homology"/>